<evidence type="ECO:0000256" key="2">
    <source>
        <dbReference type="SAM" id="Phobius"/>
    </source>
</evidence>
<reference evidence="3" key="1">
    <citation type="submission" date="2022-08" db="EMBL/GenBank/DDBJ databases">
        <title>Catabolic pathway analysis in culturable SAR92 clade bacteria reveals their overlooked roles in DMSP degradation in coastal seas.</title>
        <authorList>
            <person name="He X."/>
            <person name="Zhang X."/>
            <person name="Zhang Y."/>
        </authorList>
    </citation>
    <scope>NUCLEOTIDE SEQUENCE</scope>
    <source>
        <strain evidence="3">H455</strain>
    </source>
</reference>
<keyword evidence="2" id="KW-0812">Transmembrane</keyword>
<feature type="compositionally biased region" description="Basic and acidic residues" evidence="1">
    <location>
        <begin position="309"/>
        <end position="321"/>
    </location>
</feature>
<gene>
    <name evidence="3" type="ORF">NYF23_00715</name>
</gene>
<protein>
    <submittedName>
        <fullName evidence="3">Uncharacterized protein</fullName>
    </submittedName>
</protein>
<feature type="region of interest" description="Disordered" evidence="1">
    <location>
        <begin position="1"/>
        <end position="59"/>
    </location>
</feature>
<keyword evidence="2" id="KW-1133">Transmembrane helix</keyword>
<keyword evidence="2" id="KW-0472">Membrane</keyword>
<organism evidence="3 4">
    <name type="scientific">SAR92 clade bacterium H455</name>
    <dbReference type="NCBI Taxonomy" id="2974818"/>
    <lineage>
        <taxon>Bacteria</taxon>
        <taxon>Pseudomonadati</taxon>
        <taxon>Pseudomonadota</taxon>
        <taxon>Gammaproteobacteria</taxon>
        <taxon>Cellvibrionales</taxon>
        <taxon>Porticoccaceae</taxon>
        <taxon>SAR92 clade</taxon>
    </lineage>
</organism>
<feature type="compositionally biased region" description="Basic and acidic residues" evidence="1">
    <location>
        <begin position="1"/>
        <end position="19"/>
    </location>
</feature>
<sequence length="334" mass="35477">MSDKKEQDAVAGEPGKEVATDTQTVESASTGQDSPEPKSPELESPELEGSQTDSSELDSSVAFSAPKEDVVGTLEELLPGVLEIAEATNNAADVSRQSSAALKKGVAQVKAQADILILASEKSAQLASRILIGTVVALFISVSLYSFIAVQLANRVTQVDSMLVAVSKRIVQMNSALTTFEQLRGSIEELSATQAQFSNRQMLLIEAVSRAEVSTRSMAAEVPGLAAQQVGEKTDQIVTQVSGLSSDLEGQAGIVSALAESVSALGKQMKSLEGQVGSVKQLNADVEALITLERENYLEVLQRQVDLEEARQKEATPEEPKPSVVTYSIRESQN</sequence>
<proteinExistence type="predicted"/>
<name>A0ABY5TS74_9GAMM</name>
<feature type="compositionally biased region" description="Polar residues" evidence="1">
    <location>
        <begin position="20"/>
        <end position="33"/>
    </location>
</feature>
<dbReference type="Proteomes" id="UP001059934">
    <property type="component" value="Chromosome"/>
</dbReference>
<evidence type="ECO:0000256" key="1">
    <source>
        <dbReference type="SAM" id="MobiDB-lite"/>
    </source>
</evidence>
<evidence type="ECO:0000313" key="4">
    <source>
        <dbReference type="Proteomes" id="UP001059934"/>
    </source>
</evidence>
<feature type="region of interest" description="Disordered" evidence="1">
    <location>
        <begin position="309"/>
        <end position="334"/>
    </location>
</feature>
<feature type="compositionally biased region" description="Polar residues" evidence="1">
    <location>
        <begin position="325"/>
        <end position="334"/>
    </location>
</feature>
<accession>A0ABY5TS74</accession>
<feature type="transmembrane region" description="Helical" evidence="2">
    <location>
        <begin position="130"/>
        <end position="153"/>
    </location>
</feature>
<dbReference type="EMBL" id="CP103416">
    <property type="protein sequence ID" value="UVW35143.1"/>
    <property type="molecule type" value="Genomic_DNA"/>
</dbReference>
<keyword evidence="4" id="KW-1185">Reference proteome</keyword>
<evidence type="ECO:0000313" key="3">
    <source>
        <dbReference type="EMBL" id="UVW35143.1"/>
    </source>
</evidence>